<dbReference type="PANTHER" id="PTHR12526">
    <property type="entry name" value="GLYCOSYLTRANSFERASE"/>
    <property type="match status" value="1"/>
</dbReference>
<accession>A0A6F8ZCV6</accession>
<keyword evidence="5" id="KW-1185">Reference proteome</keyword>
<dbReference type="KEGG" id="hfv:R50_0255"/>
<dbReference type="AlphaFoldDB" id="A0A6F8ZCV6"/>
<dbReference type="Pfam" id="PF11997">
    <property type="entry name" value="DUF3492"/>
    <property type="match status" value="1"/>
</dbReference>
<feature type="region of interest" description="Disordered" evidence="1">
    <location>
        <begin position="275"/>
        <end position="301"/>
    </location>
</feature>
<evidence type="ECO:0008006" key="6">
    <source>
        <dbReference type="Google" id="ProtNLM"/>
    </source>
</evidence>
<evidence type="ECO:0000313" key="4">
    <source>
        <dbReference type="EMBL" id="CAB1127761.1"/>
    </source>
</evidence>
<organism evidence="4 5">
    <name type="scientific">Candidatus Hydrogenisulfobacillus filiaventi</name>
    <dbReference type="NCBI Taxonomy" id="2707344"/>
    <lineage>
        <taxon>Bacteria</taxon>
        <taxon>Bacillati</taxon>
        <taxon>Bacillota</taxon>
        <taxon>Clostridia</taxon>
        <taxon>Eubacteriales</taxon>
        <taxon>Clostridiales Family XVII. Incertae Sedis</taxon>
        <taxon>Candidatus Hydrogenisulfobacillus</taxon>
    </lineage>
</organism>
<proteinExistence type="predicted"/>
<dbReference type="EMBL" id="LR778114">
    <property type="protein sequence ID" value="CAB1127761.1"/>
    <property type="molecule type" value="Genomic_DNA"/>
</dbReference>
<dbReference type="Pfam" id="PF00534">
    <property type="entry name" value="Glycos_transf_1"/>
    <property type="match status" value="1"/>
</dbReference>
<dbReference type="SUPFAM" id="SSF53756">
    <property type="entry name" value="UDP-Glycosyltransferase/glycogen phosphorylase"/>
    <property type="match status" value="1"/>
</dbReference>
<dbReference type="Proteomes" id="UP000503399">
    <property type="component" value="Chromosome"/>
</dbReference>
<reference evidence="4 5" key="1">
    <citation type="submission" date="2020-02" db="EMBL/GenBank/DDBJ databases">
        <authorList>
            <person name="Hogendoorn C."/>
        </authorList>
    </citation>
    <scope>NUCLEOTIDE SEQUENCE [LARGE SCALE GENOMIC DNA]</scope>
    <source>
        <strain evidence="4">R501</strain>
    </source>
</reference>
<evidence type="ECO:0000259" key="2">
    <source>
        <dbReference type="Pfam" id="PF00534"/>
    </source>
</evidence>
<feature type="domain" description="DUF3492" evidence="3">
    <location>
        <begin position="1"/>
        <end position="75"/>
    </location>
</feature>
<dbReference type="Gene3D" id="3.40.50.2000">
    <property type="entry name" value="Glycogen Phosphorylase B"/>
    <property type="match status" value="2"/>
</dbReference>
<protein>
    <recommendedName>
        <fullName evidence="6">DUF3492 domain-containing protein</fullName>
    </recommendedName>
</protein>
<gene>
    <name evidence="4" type="ORF">R50_0255</name>
</gene>
<evidence type="ECO:0000259" key="3">
    <source>
        <dbReference type="Pfam" id="PF11997"/>
    </source>
</evidence>
<evidence type="ECO:0000256" key="1">
    <source>
        <dbReference type="SAM" id="MobiDB-lite"/>
    </source>
</evidence>
<feature type="domain" description="Glycosyl transferase family 1" evidence="2">
    <location>
        <begin position="90"/>
        <end position="200"/>
    </location>
</feature>
<sequence>MLKRRWGVPLLLTEHGVYYRERLLALGRLEATTPYRFFLAALYGLVVRLVYRAADRIAPVARFNQAWEEALGVDPARIRPVPNGVDPDQFRIRRPAGSGTAPLTLVQVARLDPLKDQHTALRALSLLRKREAAEPALAGIRLTFWGPESDPDYARSCRRLAEELALGDRVTFAGPTADVEAALNQGDIALLSSISEGFPLRRRRSPDGGAAAGAPPYGQLVAPQRPRELARAVLAFARQRRDLARLGELGRAAMVARFSLARFLAAHRALYTELAGPPPAGRGEPHGRTGGPGTAGAGPRF</sequence>
<dbReference type="InterPro" id="IPR022622">
    <property type="entry name" value="DUF3492"/>
</dbReference>
<evidence type="ECO:0000313" key="5">
    <source>
        <dbReference type="Proteomes" id="UP000503399"/>
    </source>
</evidence>
<name>A0A6F8ZCV6_9FIRM</name>
<feature type="compositionally biased region" description="Gly residues" evidence="1">
    <location>
        <begin position="288"/>
        <end position="301"/>
    </location>
</feature>
<dbReference type="PANTHER" id="PTHR12526:SF636">
    <property type="entry name" value="BLL3647 PROTEIN"/>
    <property type="match status" value="1"/>
</dbReference>
<dbReference type="GO" id="GO:0016757">
    <property type="term" value="F:glycosyltransferase activity"/>
    <property type="evidence" value="ECO:0007669"/>
    <property type="project" value="InterPro"/>
</dbReference>
<dbReference type="InterPro" id="IPR001296">
    <property type="entry name" value="Glyco_trans_1"/>
</dbReference>